<dbReference type="Proteomes" id="UP000295497">
    <property type="component" value="Chromosome"/>
</dbReference>
<reference evidence="1 2" key="1">
    <citation type="submission" date="2015-09" db="EMBL/GenBank/DDBJ databases">
        <title>Sorangium comparison.</title>
        <authorList>
            <person name="Zaburannyi N."/>
            <person name="Bunk B."/>
            <person name="Overmann J."/>
            <person name="Mueller R."/>
        </authorList>
    </citation>
    <scope>NUCLEOTIDE SEQUENCE [LARGE SCALE GENOMIC DNA]</scope>
    <source>
        <strain evidence="1 2">So ce836</strain>
    </source>
</reference>
<dbReference type="EMBL" id="CP012672">
    <property type="protein sequence ID" value="AUX37475.1"/>
    <property type="molecule type" value="Genomic_DNA"/>
</dbReference>
<protein>
    <submittedName>
        <fullName evidence="1">Uncharacterized protein</fullName>
    </submittedName>
</protein>
<evidence type="ECO:0000313" key="1">
    <source>
        <dbReference type="EMBL" id="AUX37475.1"/>
    </source>
</evidence>
<dbReference type="AlphaFoldDB" id="A0A4P2R3C9"/>
<accession>A0A4P2R3C9</accession>
<name>A0A4P2R3C9_SORCE</name>
<sequence>MREDDVSEPAWDYFLHLGFVEWLDQTPLAAEGLLPRVVAFGMQSYLCEHCERMSLCGGIDHISLSAWQRGAFDDTCLAVRRAFVPALSIPVMAEFLATEHYVLLDRQPVGIAPMLVRYLKVVAGANSAQRS</sequence>
<gene>
    <name evidence="1" type="ORF">SOCE836_097000</name>
</gene>
<evidence type="ECO:0000313" key="2">
    <source>
        <dbReference type="Proteomes" id="UP000295497"/>
    </source>
</evidence>
<proteinExistence type="predicted"/>
<organism evidence="1 2">
    <name type="scientific">Sorangium cellulosum</name>
    <name type="common">Polyangium cellulosum</name>
    <dbReference type="NCBI Taxonomy" id="56"/>
    <lineage>
        <taxon>Bacteria</taxon>
        <taxon>Pseudomonadati</taxon>
        <taxon>Myxococcota</taxon>
        <taxon>Polyangia</taxon>
        <taxon>Polyangiales</taxon>
        <taxon>Polyangiaceae</taxon>
        <taxon>Sorangium</taxon>
    </lineage>
</organism>